<proteinExistence type="predicted"/>
<dbReference type="PANTHER" id="PTHR33538">
    <property type="entry name" value="PROTEIN GAMETE EXPRESSED 1"/>
    <property type="match status" value="1"/>
</dbReference>
<accession>A0ABD3PEU6</accession>
<evidence type="ECO:0000256" key="4">
    <source>
        <dbReference type="SAM" id="SignalP"/>
    </source>
</evidence>
<feature type="region of interest" description="Disordered" evidence="2">
    <location>
        <begin position="489"/>
        <end position="549"/>
    </location>
</feature>
<organism evidence="5 6">
    <name type="scientific">Cyclotella atomus</name>
    <dbReference type="NCBI Taxonomy" id="382360"/>
    <lineage>
        <taxon>Eukaryota</taxon>
        <taxon>Sar</taxon>
        <taxon>Stramenopiles</taxon>
        <taxon>Ochrophyta</taxon>
        <taxon>Bacillariophyta</taxon>
        <taxon>Coscinodiscophyceae</taxon>
        <taxon>Thalassiosirophycidae</taxon>
        <taxon>Stephanodiscales</taxon>
        <taxon>Stephanodiscaceae</taxon>
        <taxon>Cyclotella</taxon>
    </lineage>
</organism>
<keyword evidence="6" id="KW-1185">Reference proteome</keyword>
<name>A0ABD3PEU6_9STRA</name>
<keyword evidence="1" id="KW-0175">Coiled coil</keyword>
<feature type="transmembrane region" description="Helical" evidence="3">
    <location>
        <begin position="387"/>
        <end position="405"/>
    </location>
</feature>
<evidence type="ECO:0000256" key="3">
    <source>
        <dbReference type="SAM" id="Phobius"/>
    </source>
</evidence>
<keyword evidence="3" id="KW-1133">Transmembrane helix</keyword>
<gene>
    <name evidence="5" type="ORF">ACHAWO_007786</name>
</gene>
<feature type="coiled-coil region" evidence="1">
    <location>
        <begin position="307"/>
        <end position="337"/>
    </location>
</feature>
<feature type="transmembrane region" description="Helical" evidence="3">
    <location>
        <begin position="361"/>
        <end position="380"/>
    </location>
</feature>
<evidence type="ECO:0000256" key="1">
    <source>
        <dbReference type="SAM" id="Coils"/>
    </source>
</evidence>
<evidence type="ECO:0000256" key="2">
    <source>
        <dbReference type="SAM" id="MobiDB-lite"/>
    </source>
</evidence>
<protein>
    <submittedName>
        <fullName evidence="5">Uncharacterized protein</fullName>
    </submittedName>
</protein>
<feature type="compositionally biased region" description="Basic and acidic residues" evidence="2">
    <location>
        <begin position="633"/>
        <end position="642"/>
    </location>
</feature>
<evidence type="ECO:0000313" key="6">
    <source>
        <dbReference type="Proteomes" id="UP001530400"/>
    </source>
</evidence>
<feature type="compositionally biased region" description="Low complexity" evidence="2">
    <location>
        <begin position="621"/>
        <end position="632"/>
    </location>
</feature>
<feature type="signal peptide" evidence="4">
    <location>
        <begin position="1"/>
        <end position="20"/>
    </location>
</feature>
<evidence type="ECO:0000313" key="5">
    <source>
        <dbReference type="EMBL" id="KAL3784860.1"/>
    </source>
</evidence>
<feature type="compositionally biased region" description="Low complexity" evidence="2">
    <location>
        <begin position="575"/>
        <end position="584"/>
    </location>
</feature>
<feature type="chain" id="PRO_5044817619" evidence="4">
    <location>
        <begin position="21"/>
        <end position="642"/>
    </location>
</feature>
<feature type="compositionally biased region" description="Polar residues" evidence="2">
    <location>
        <begin position="602"/>
        <end position="612"/>
    </location>
</feature>
<sequence>MNASVVLIIGWLIFAIGIDASGVLQDDVQAKAADVTDADVRVLVNDITAQELSISSAIRPSSQCWMASISTVDRLRNADAKSTFLSGSSYCAAMTEEQLDLLALELTSCELMKARRDMFVDQSHKGSIISSTDTTACTLGRSDPYTSYHASPCLELLTDHAHSIYHQIRLHTISLCNHLADEMFQRQKEETNQLLALQIQAVLEGTSSTIEQIHFQSALLQNHSHLLKEHQMDLVHIYEARKSEEASQSLLMKQHQIEIEQMYEARKMEQAEQDRLRKSREDSTMAMLQQQTNWMRSQQIDFRDMLKAKEEMLNEKVKERMKELSQMQEMIATAQSQIKPLSKIEAYVKMATDGLAIFKTVLNFFVTINVVWICTSLPVLNHAKKRLYGVVVLGFVAETAAILYVDSEFFISRGEMDLVQTIRFWTRGSLIAIWCASCLMSCFCPQNDADDQYAARMDDLLRSQLEFVSHLNASRAQAMVVGESQTLPSREYNIPTDKSTRKYHPVTKKRSRSRSAERRPFAQSYKSIVTPRRPPIDKSTFTNTSSVKKAMQRDAIKALKETQREHIDSGESSDELSSSQSDESSCIDCKSSRINRKRKFSETLSEPQSTVNDNRRDDESVSSASSLSSSSDVDSKKSKTTM</sequence>
<dbReference type="EMBL" id="JALLPJ020000712">
    <property type="protein sequence ID" value="KAL3784860.1"/>
    <property type="molecule type" value="Genomic_DNA"/>
</dbReference>
<keyword evidence="3" id="KW-0812">Transmembrane</keyword>
<keyword evidence="3" id="KW-0472">Membrane</keyword>
<dbReference type="AlphaFoldDB" id="A0ABD3PEU6"/>
<dbReference type="InterPro" id="IPR040346">
    <property type="entry name" value="GEX1/Brambleberry"/>
</dbReference>
<feature type="compositionally biased region" description="Basic residues" evidence="2">
    <location>
        <begin position="501"/>
        <end position="513"/>
    </location>
</feature>
<dbReference type="PANTHER" id="PTHR33538:SF2">
    <property type="entry name" value="PROTEIN GAMETE EXPRESSED 1"/>
    <property type="match status" value="1"/>
</dbReference>
<dbReference type="Proteomes" id="UP001530400">
    <property type="component" value="Unassembled WGS sequence"/>
</dbReference>
<keyword evidence="4" id="KW-0732">Signal</keyword>
<feature type="region of interest" description="Disordered" evidence="2">
    <location>
        <begin position="561"/>
        <end position="642"/>
    </location>
</feature>
<comment type="caution">
    <text evidence="5">The sequence shown here is derived from an EMBL/GenBank/DDBJ whole genome shotgun (WGS) entry which is preliminary data.</text>
</comment>
<reference evidence="5 6" key="1">
    <citation type="submission" date="2024-10" db="EMBL/GenBank/DDBJ databases">
        <title>Updated reference genomes for cyclostephanoid diatoms.</title>
        <authorList>
            <person name="Roberts W.R."/>
            <person name="Alverson A.J."/>
        </authorList>
    </citation>
    <scope>NUCLEOTIDE SEQUENCE [LARGE SCALE GENOMIC DNA]</scope>
    <source>
        <strain evidence="5 6">AJA010-31</strain>
    </source>
</reference>